<protein>
    <submittedName>
        <fullName evidence="1">Uncharacterized protein</fullName>
    </submittedName>
</protein>
<sequence length="105" mass="11845">MTNRTDYETRRAIVNAIIDETKDHGDAIRPLNCERWDDITIDEYEPHCPVITGEIIIDLYDLADLILDTIGREPSDRSPVGVDSHVSEPLELLTDETGIIAANQR</sequence>
<organism evidence="1 2">
    <name type="scientific">Bifidobacterium breve</name>
    <dbReference type="NCBI Taxonomy" id="1685"/>
    <lineage>
        <taxon>Bacteria</taxon>
        <taxon>Bacillati</taxon>
        <taxon>Actinomycetota</taxon>
        <taxon>Actinomycetes</taxon>
        <taxon>Bifidobacteriales</taxon>
        <taxon>Bifidobacteriaceae</taxon>
        <taxon>Bifidobacterium</taxon>
    </lineage>
</organism>
<name>A0A2K9BA76_BIFBR</name>
<accession>A0A2K9BA76</accession>
<evidence type="ECO:0000313" key="1">
    <source>
        <dbReference type="EMBL" id="AUE03587.1"/>
    </source>
</evidence>
<dbReference type="EMBL" id="CP021558">
    <property type="protein sequence ID" value="AUE03587.1"/>
    <property type="molecule type" value="Genomic_DNA"/>
</dbReference>
<reference evidence="1 2" key="1">
    <citation type="submission" date="2017-05" db="EMBL/GenBank/DDBJ databases">
        <title>Comparative genomics and methylome analysis of the gut commensal Bifidobacterium breve.</title>
        <authorList>
            <person name="Bottacini F."/>
            <person name="Morrissey R."/>
            <person name="Roberts R.J."/>
            <person name="James K."/>
            <person name="van Breen J."/>
            <person name="Egan M."/>
            <person name="Lambert J."/>
            <person name="van Limpt K."/>
            <person name="Stanton C."/>
            <person name="Knol J."/>
            <person name="O' Connell Motherway M."/>
            <person name="van Sinderen D."/>
        </authorList>
    </citation>
    <scope>NUCLEOTIDE SEQUENCE [LARGE SCALE GENOMIC DNA]</scope>
    <source>
        <strain evidence="1 2">215W447a</strain>
    </source>
</reference>
<dbReference type="RefSeq" id="WP_106641641.1">
    <property type="nucleotide sequence ID" value="NZ_CP021558.1"/>
</dbReference>
<gene>
    <name evidence="1" type="ORF">BB215W447A_1579</name>
</gene>
<proteinExistence type="predicted"/>
<evidence type="ECO:0000313" key="2">
    <source>
        <dbReference type="Proteomes" id="UP000232491"/>
    </source>
</evidence>
<dbReference type="Proteomes" id="UP000232491">
    <property type="component" value="Chromosome"/>
</dbReference>
<dbReference type="AlphaFoldDB" id="A0A2K9BA76"/>